<comment type="caution">
    <text evidence="1">The sequence shown here is derived from an EMBL/GenBank/DDBJ whole genome shotgun (WGS) entry which is preliminary data.</text>
</comment>
<protein>
    <submittedName>
        <fullName evidence="1">Uncharacterized protein</fullName>
    </submittedName>
</protein>
<keyword evidence="2" id="KW-1185">Reference proteome</keyword>
<reference evidence="1 2" key="1">
    <citation type="journal article" date="2017" name="Int. J. Syst. Evol. Microbiol.">
        <title>Erythrobacter aquimixticola sp. nov., isolated from the junction between the ocean and a freshwater spring.</title>
        <authorList>
            <person name="Park S."/>
            <person name="Jung Y.T."/>
            <person name="Choi S.J."/>
            <person name="Yoon J.H."/>
        </authorList>
    </citation>
    <scope>NUCLEOTIDE SEQUENCE [LARGE SCALE GENOMIC DNA]</scope>
    <source>
        <strain evidence="1 2">JSSK-14</strain>
    </source>
</reference>
<dbReference type="Proteomes" id="UP000285232">
    <property type="component" value="Unassembled WGS sequence"/>
</dbReference>
<proteinExistence type="predicted"/>
<gene>
    <name evidence="1" type="ORF">D6201_03205</name>
</gene>
<evidence type="ECO:0000313" key="2">
    <source>
        <dbReference type="Proteomes" id="UP000285232"/>
    </source>
</evidence>
<dbReference type="EMBL" id="RAHX01000001">
    <property type="protein sequence ID" value="RJY08498.1"/>
    <property type="molecule type" value="Genomic_DNA"/>
</dbReference>
<sequence length="107" mass="11549">MFVAPLLVAADRPQQETPDAPFDEIPAEQAAGIVADPDIICRDTIQQVREARDLPELEREPADPNEAILFKALAHRIDGCDVLLVGNGDIRPIPAPAEGPVRPIPAQ</sequence>
<evidence type="ECO:0000313" key="1">
    <source>
        <dbReference type="EMBL" id="RJY08498.1"/>
    </source>
</evidence>
<dbReference type="AlphaFoldDB" id="A0A419RRT6"/>
<organism evidence="1 2">
    <name type="scientific">Aurantiacibacter aquimixticola</name>
    <dbReference type="NCBI Taxonomy" id="1958945"/>
    <lineage>
        <taxon>Bacteria</taxon>
        <taxon>Pseudomonadati</taxon>
        <taxon>Pseudomonadota</taxon>
        <taxon>Alphaproteobacteria</taxon>
        <taxon>Sphingomonadales</taxon>
        <taxon>Erythrobacteraceae</taxon>
        <taxon>Aurantiacibacter</taxon>
    </lineage>
</organism>
<accession>A0A419RRT6</accession>
<name>A0A419RRT6_9SPHN</name>